<reference evidence="1" key="1">
    <citation type="submission" date="2023-03" db="UniProtKB">
        <authorList>
            <consortium name="EnsemblPlants"/>
        </authorList>
    </citation>
    <scope>IDENTIFICATION</scope>
</reference>
<organism evidence="1">
    <name type="scientific">Cucumis melo</name>
    <name type="common">Muskmelon</name>
    <dbReference type="NCBI Taxonomy" id="3656"/>
    <lineage>
        <taxon>Eukaryota</taxon>
        <taxon>Viridiplantae</taxon>
        <taxon>Streptophyta</taxon>
        <taxon>Embryophyta</taxon>
        <taxon>Tracheophyta</taxon>
        <taxon>Spermatophyta</taxon>
        <taxon>Magnoliopsida</taxon>
        <taxon>eudicotyledons</taxon>
        <taxon>Gunneridae</taxon>
        <taxon>Pentapetalae</taxon>
        <taxon>rosids</taxon>
        <taxon>fabids</taxon>
        <taxon>Cucurbitales</taxon>
        <taxon>Cucurbitaceae</taxon>
        <taxon>Benincaseae</taxon>
        <taxon>Cucumis</taxon>
    </lineage>
</organism>
<sequence length="49" mass="5404">MNNKYACTSPTILLGRQFLKTAKAIINVDKGLPSVKFDGDVVSFNILMM</sequence>
<proteinExistence type="predicted"/>
<protein>
    <submittedName>
        <fullName evidence="1">Uncharacterized protein</fullName>
    </submittedName>
</protein>
<dbReference type="EnsemblPlants" id="MELO3C033685.2.1">
    <property type="protein sequence ID" value="MELO3C033685.2.1"/>
    <property type="gene ID" value="MELO3C033685.2"/>
</dbReference>
<name>A0A9I9EH58_CUCME</name>
<accession>A0A9I9EH58</accession>
<dbReference type="AlphaFoldDB" id="A0A9I9EH58"/>
<dbReference type="Gramene" id="MELO3C033685.2.1">
    <property type="protein sequence ID" value="MELO3C033685.2.1"/>
    <property type="gene ID" value="MELO3C033685.2"/>
</dbReference>
<evidence type="ECO:0000313" key="1">
    <source>
        <dbReference type="EnsemblPlants" id="MELO3C033685.2.1"/>
    </source>
</evidence>